<dbReference type="InParanoid" id="A0A0D1YHK2"/>
<reference evidence="1 2" key="1">
    <citation type="submission" date="2015-01" db="EMBL/GenBank/DDBJ databases">
        <title>The Genome Sequence of Ochroconis gallopava CBS43764.</title>
        <authorList>
            <consortium name="The Broad Institute Genomics Platform"/>
            <person name="Cuomo C."/>
            <person name="de Hoog S."/>
            <person name="Gorbushina A."/>
            <person name="Stielow B."/>
            <person name="Teixiera M."/>
            <person name="Abouelleil A."/>
            <person name="Chapman S.B."/>
            <person name="Priest M."/>
            <person name="Young S.K."/>
            <person name="Wortman J."/>
            <person name="Nusbaum C."/>
            <person name="Birren B."/>
        </authorList>
    </citation>
    <scope>NUCLEOTIDE SEQUENCE [LARGE SCALE GENOMIC DNA]</scope>
    <source>
        <strain evidence="1 2">CBS 43764</strain>
    </source>
</reference>
<accession>A0A0D1YHK2</accession>
<keyword evidence="2" id="KW-1185">Reference proteome</keyword>
<name>A0A0D1YHK2_9PEZI</name>
<dbReference type="GeneID" id="27316018"/>
<sequence>MATFDIIPATEEWKRLACETGALLKDPQPIHQAGKPDLLVYPLPEAGRELARNFHSTMVENVKKLLASRKRASPAPPKKESVVIDIGLDGISTRTHQFMMLAILPNVDASHNVNLWIGHNKARINDCTNVSLAPGDHVIVYEDTKVMGNLGSRCIITLIDTLPM</sequence>
<dbReference type="Proteomes" id="UP000053259">
    <property type="component" value="Unassembled WGS sequence"/>
</dbReference>
<evidence type="ECO:0000313" key="1">
    <source>
        <dbReference type="EMBL" id="KIW00332.1"/>
    </source>
</evidence>
<evidence type="ECO:0000313" key="2">
    <source>
        <dbReference type="Proteomes" id="UP000053259"/>
    </source>
</evidence>
<dbReference type="AlphaFoldDB" id="A0A0D1YHK2"/>
<organism evidence="1 2">
    <name type="scientific">Verruconis gallopava</name>
    <dbReference type="NCBI Taxonomy" id="253628"/>
    <lineage>
        <taxon>Eukaryota</taxon>
        <taxon>Fungi</taxon>
        <taxon>Dikarya</taxon>
        <taxon>Ascomycota</taxon>
        <taxon>Pezizomycotina</taxon>
        <taxon>Dothideomycetes</taxon>
        <taxon>Pleosporomycetidae</taxon>
        <taxon>Venturiales</taxon>
        <taxon>Sympoventuriaceae</taxon>
        <taxon>Verruconis</taxon>
    </lineage>
</organism>
<proteinExistence type="predicted"/>
<dbReference type="RefSeq" id="XP_016210201.1">
    <property type="nucleotide sequence ID" value="XM_016361895.1"/>
</dbReference>
<dbReference type="VEuPathDB" id="FungiDB:PV09_08045"/>
<dbReference type="EMBL" id="KN847564">
    <property type="protein sequence ID" value="KIW00332.1"/>
    <property type="molecule type" value="Genomic_DNA"/>
</dbReference>
<dbReference type="HOGENOM" id="CLU_1620322_0_0_1"/>
<gene>
    <name evidence="1" type="ORF">PV09_08045</name>
</gene>
<protein>
    <submittedName>
        <fullName evidence="1">Uncharacterized protein</fullName>
    </submittedName>
</protein>